<dbReference type="Gene3D" id="3.40.50.150">
    <property type="entry name" value="Vaccinia Virus protein VP39"/>
    <property type="match status" value="1"/>
</dbReference>
<accession>A0A518DL00</accession>
<dbReference type="OrthoDB" id="9782855at2"/>
<dbReference type="GO" id="GO:0008610">
    <property type="term" value="P:lipid biosynthetic process"/>
    <property type="evidence" value="ECO:0007669"/>
    <property type="project" value="InterPro"/>
</dbReference>
<dbReference type="PIRSF" id="PIRSF003085">
    <property type="entry name" value="CMAS"/>
    <property type="match status" value="1"/>
</dbReference>
<feature type="active site" evidence="1">
    <location>
        <position position="313"/>
    </location>
</feature>
<dbReference type="KEGG" id="lcre:Pla8534_02580"/>
<dbReference type="Pfam" id="PF02353">
    <property type="entry name" value="CMAS"/>
    <property type="match status" value="1"/>
</dbReference>
<keyword evidence="2" id="KW-0808">Transferase</keyword>
<dbReference type="PANTHER" id="PTHR43832">
    <property type="match status" value="1"/>
</dbReference>
<gene>
    <name evidence="2" type="primary">cfa_2</name>
    <name evidence="2" type="ORF">Pla8534_02580</name>
</gene>
<proteinExistence type="predicted"/>
<reference evidence="2 3" key="1">
    <citation type="submission" date="2019-02" db="EMBL/GenBank/DDBJ databases">
        <title>Deep-cultivation of Planctomycetes and their phenomic and genomic characterization uncovers novel biology.</title>
        <authorList>
            <person name="Wiegand S."/>
            <person name="Jogler M."/>
            <person name="Boedeker C."/>
            <person name="Pinto D."/>
            <person name="Vollmers J."/>
            <person name="Rivas-Marin E."/>
            <person name="Kohn T."/>
            <person name="Peeters S.H."/>
            <person name="Heuer A."/>
            <person name="Rast P."/>
            <person name="Oberbeckmann S."/>
            <person name="Bunk B."/>
            <person name="Jeske O."/>
            <person name="Meyerdierks A."/>
            <person name="Storesund J.E."/>
            <person name="Kallscheuer N."/>
            <person name="Luecker S."/>
            <person name="Lage O.M."/>
            <person name="Pohl T."/>
            <person name="Merkel B.J."/>
            <person name="Hornburger P."/>
            <person name="Mueller R.-W."/>
            <person name="Bruemmer F."/>
            <person name="Labrenz M."/>
            <person name="Spormann A.M."/>
            <person name="Op den Camp H."/>
            <person name="Overmann J."/>
            <person name="Amann R."/>
            <person name="Jetten M.S.M."/>
            <person name="Mascher T."/>
            <person name="Medema M.H."/>
            <person name="Devos D.P."/>
            <person name="Kaster A.-K."/>
            <person name="Ovreas L."/>
            <person name="Rohde M."/>
            <person name="Galperin M.Y."/>
            <person name="Jogler C."/>
        </authorList>
    </citation>
    <scope>NUCLEOTIDE SEQUENCE [LARGE SCALE GENOMIC DNA]</scope>
    <source>
        <strain evidence="2 3">Pla85_3_4</strain>
    </source>
</reference>
<dbReference type="InterPro" id="IPR003333">
    <property type="entry name" value="CMAS"/>
</dbReference>
<dbReference type="AlphaFoldDB" id="A0A518DL00"/>
<dbReference type="InterPro" id="IPR029063">
    <property type="entry name" value="SAM-dependent_MTases_sf"/>
</dbReference>
<dbReference type="PANTHER" id="PTHR43832:SF1">
    <property type="entry name" value="S-ADENOSYL-L-METHIONINE-DEPENDENT METHYLTRANSFERASES SUPERFAMILY PROTEIN"/>
    <property type="match status" value="1"/>
</dbReference>
<keyword evidence="3" id="KW-1185">Reference proteome</keyword>
<name>A0A518DL00_9BACT</name>
<keyword evidence="2" id="KW-0489">Methyltransferase</keyword>
<dbReference type="Proteomes" id="UP000317648">
    <property type="component" value="Chromosome"/>
</dbReference>
<dbReference type="EMBL" id="CP036433">
    <property type="protein sequence ID" value="QDU92510.1"/>
    <property type="molecule type" value="Genomic_DNA"/>
</dbReference>
<sequence>MNLMELAETGFVPDWLIRIGIRRLLAKRKQAVTTNDLAEFTDQLRHSPLAVATDTANTQHYEVPSAFFEKVLGPRLKYSSCWYEQTDATLAEAEEAMLRQTCQRADLRDGMRVLELGCGWGSLTLWMAEQHPACEIVAVSNSASQRQFIEQRARDRRLFNVQVITADMRDFDAGDTFDRVVSVEMFEHMRNYELLFRRVASWMKPDGKAFVHIFCHRDSPYLFETEGAENWMGRHFFTGGMMPSEDLFGRFSDDLTIQQQWRVSGLHYWRTCEAWLKNLDQNRTAIRDRFRQDFSDRESDLRLQRWRIFFLACAELFRYRNGEEWFVAHYLFERTITRQPQRRVEHHDRLSQVRPGPFG</sequence>
<dbReference type="RefSeq" id="WP_145048526.1">
    <property type="nucleotide sequence ID" value="NZ_CP036433.1"/>
</dbReference>
<dbReference type="GO" id="GO:0032259">
    <property type="term" value="P:methylation"/>
    <property type="evidence" value="ECO:0007669"/>
    <property type="project" value="UniProtKB-KW"/>
</dbReference>
<organism evidence="2 3">
    <name type="scientific">Lignipirellula cremea</name>
    <dbReference type="NCBI Taxonomy" id="2528010"/>
    <lineage>
        <taxon>Bacteria</taxon>
        <taxon>Pseudomonadati</taxon>
        <taxon>Planctomycetota</taxon>
        <taxon>Planctomycetia</taxon>
        <taxon>Pirellulales</taxon>
        <taxon>Pirellulaceae</taxon>
        <taxon>Lignipirellula</taxon>
    </lineage>
</organism>
<protein>
    <submittedName>
        <fullName evidence="2">Cyclopropane-fatty-acyl-phospholipid synthase</fullName>
        <ecNumber evidence="2">2.1.1.79</ecNumber>
    </submittedName>
</protein>
<dbReference type="SUPFAM" id="SSF53335">
    <property type="entry name" value="S-adenosyl-L-methionine-dependent methyltransferases"/>
    <property type="match status" value="1"/>
</dbReference>
<evidence type="ECO:0000313" key="3">
    <source>
        <dbReference type="Proteomes" id="UP000317648"/>
    </source>
</evidence>
<evidence type="ECO:0000256" key="1">
    <source>
        <dbReference type="PIRSR" id="PIRSR003085-1"/>
    </source>
</evidence>
<dbReference type="EC" id="2.1.1.79" evidence="2"/>
<evidence type="ECO:0000313" key="2">
    <source>
        <dbReference type="EMBL" id="QDU92510.1"/>
    </source>
</evidence>
<dbReference type="FunFam" id="3.40.50.150:FF:000554">
    <property type="entry name" value="Cation-transporting ATPase"/>
    <property type="match status" value="1"/>
</dbReference>
<dbReference type="CDD" id="cd02440">
    <property type="entry name" value="AdoMet_MTases"/>
    <property type="match status" value="1"/>
</dbReference>
<dbReference type="GO" id="GO:0008825">
    <property type="term" value="F:cyclopropane-fatty-acyl-phospholipid synthase activity"/>
    <property type="evidence" value="ECO:0007669"/>
    <property type="project" value="UniProtKB-EC"/>
</dbReference>